<sequence>MQRLIDLAGTLDYPANGWFLGGVAFVSFSQSVEAGHHGLGVPHFSADTVVLEAEGARALHVPGGNFLLTADFHRVSGDLLLVGHNGHSVLVHGYFDAPTPPDLISGGGGVIAPALASRLAGVVAPGLFAANGAAVALHAIGVVQNLHGTVTVHHVDGSTDTLHQGATVYQGDVLQTGADGAVGLVFADRSTFSLGHDGRMVMDSLVYDPQSHTGHSSMSVVQGAFTFVSGSIAKTGPDAMTVHTPVMTIGIRGTTVAGMAAAEGAQNTVVLLPDADGGVGQIVVFSQNGLPQVLTQPNEVVQLSSAFQAPPVPVVLPPQQLQQLIPSLSDVQQMRPSQPPADPHIDGNGSNGGGQAAPGATSTPSSSGTPAPTTDTGHAAASAGGASAEMVTAAPGENLTGGQLVTLPVNVVLSQTTGQTDTALASLTAAVVTIEADLGSSESRGAAPSTQTHGSISSDVPATTSASSTAPVVTVVQQTSTSGGQATSSSSSGSSSSGSSSSGSSSSGSSSSGSSSSGSSSSGSSSSGSSSSGSSSSGSSSSGSSSSGSSSSGSSSSGSSSSGSSSSGSSSSGSSSSGSSSAGSSTVDTTITGSGSHYTLIGGNDVSVYHESLPASADSDLTLANTSWTILANGYSATVSLPMVGRAASGLDVVYANTAASPDSTAPTVSLAAAASAELFVEGSSSAASPYGSGTVEVTGGDIKTTVLDGFHHLVGGGGANVFEVGNGGFLGIDGGSGADSTLKLYNADAGLLVDLSGGHSAGDNVISATDVSLVLAMTTQADTLIGGSQAVTLIGSSGGGLIEAGSGNDTLYANLTQSDDAYGLVGATHALGAGATAYWSGIHTVVGYAGDGSYEVLYGDGNTNLQLSSWSAASPDAAFASTSVLNTALQWAALSANGAAVAYDISSEGGPLLSPPSVYVYNIASGQRLSVSSGQGLPMGNATSISDLAISADGAQVAIGESAGELLVVDARTAAQLAALIFSGDPRNLAFAADGRVVLFQDGNGNVDSLTVATGATSALVSHVGDTQWQADASGQQIVYQSTSNYQVYYADLAAGTTVQLSSSSTDSAWDAAISANGRFVAFEESFADGSDKIVLRDLWSGTSDVVIESGNLSLSSMELSANGQYLFLGTAYASQIVELANPYFTAAGGQSTLIAGAGSDVLYGGLDIPSTTVLSVSGASASYDAGTTLEGGSGSSTLIGGGGSTRFIVAGGGVETLIGNGLADQQVLDLSGIASNLFVDLGSTYTDATAHQLIIGTITDTLSGIDNVVGGSGASSTLVGNTDANIIVAGSGQTTTIIGHGGADQIYLGANTNVLIVTPDYHAETIYLDNVSTALNEITHQDMSGGLLDVTRSGNDLLFHFTAAGGGGESTVKSFFTDTNTSLVLVDTGSGNTAEYVHQDTSGVLDSSVVFDGATLALNTLAGTHATELMIAGSDNMLVYTRDVTGAPGQMDVMVTGTHDLILSGDTSGLYFSTLSDSAANVTVDMANDLGTSADHVLNGTTYVMHEAVYEGATTWFTGLPDLYGTNNGDTLIGGQLTTNTVSASGDQRFVVGTGANVLMNAGADLSVTYGSPLNSLAGVEVDYSRSGSGITADLGGGDGSAYTLSLGDSGTEVLHETGTVVHDHVTDLLYNVTDLKGSAYNDVINITNGTAGSYHLMSSLGNDSYSITGTGGVVLDYSESSSAIIANLSGNPLGKGMSWTFDGYPLTETLAGGSVLHDYAGHAAYLDTLSGINDIMIGNNGGTIIGTGLPMGNDYPTTLDLSALSGVATVDLGASTVTESGYSASTVFADLSEIIGSPTGALFVGTVAEVSTGLSLIGSNSGDLGILSLTGTPSAGDTLWATLANFATLELGGTAQITLGDTAANEGLDSVVLSSGLMIGSEIQVDDFNGHSLGLSGNGSAGSMLSNTYVLAGSGVYTVSDSDMALVQMGTASLARGDWAASLTNGWATLVQASTTVIFEGGASHAWFNPSESAWLIPAGSNETALTIDVAVGGAAQMWLIGSSFSMTGAGSLNTATITSDQSGTFLASYEAGSVTGQDQLVFSDGSVSHTVTLSIGYDPGGDGSLGTTTLSGDLSLAYGSHLNLDVGAAGSDLLNGGGHAFTAGGDLNILPLAASSMSDGQTMTLAANLAADQGSFSHITGLDSYAASDIALLPVFANGSITLESHTAIESTSTLVDGTTGADYLMGGHGNQTLAGNGGADVILAVSGNDTVQVGDNSFVYLDGGSGTSQLQFDFSHAATIDLTGTGVLSATSTTDGVHRSDVVEHFGLVDLTHSAGSTLVLNEAAVSALTPSGSNGFITASNTALGGSVSTANAVVIGGTSGDVVNLTHTTTAWTHDAAVSLDINGATQSYQVYHTTLGGHAETVYVAPNVAVHSS</sequence>
<feature type="compositionally biased region" description="Low complexity" evidence="1">
    <location>
        <begin position="357"/>
        <end position="388"/>
    </location>
</feature>
<organism evidence="2">
    <name type="scientific">mine drainage metagenome</name>
    <dbReference type="NCBI Taxonomy" id="410659"/>
    <lineage>
        <taxon>unclassified sequences</taxon>
        <taxon>metagenomes</taxon>
        <taxon>ecological metagenomes</taxon>
    </lineage>
</organism>
<proteinExistence type="predicted"/>
<name>A0A1J5QDR9_9ZZZZ</name>
<feature type="region of interest" description="Disordered" evidence="1">
    <location>
        <begin position="438"/>
        <end position="588"/>
    </location>
</feature>
<accession>A0A1J5QDR9</accession>
<protein>
    <submittedName>
        <fullName evidence="2">Uncharacterized protein</fullName>
    </submittedName>
</protein>
<evidence type="ECO:0000313" key="2">
    <source>
        <dbReference type="EMBL" id="OIQ81330.1"/>
    </source>
</evidence>
<feature type="compositionally biased region" description="Polar residues" evidence="1">
    <location>
        <begin position="440"/>
        <end position="458"/>
    </location>
</feature>
<dbReference type="SUPFAM" id="SSF82171">
    <property type="entry name" value="DPP6 N-terminal domain-like"/>
    <property type="match status" value="1"/>
</dbReference>
<evidence type="ECO:0000256" key="1">
    <source>
        <dbReference type="SAM" id="MobiDB-lite"/>
    </source>
</evidence>
<comment type="caution">
    <text evidence="2">The sequence shown here is derived from an EMBL/GenBank/DDBJ whole genome shotgun (WGS) entry which is preliminary data.</text>
</comment>
<gene>
    <name evidence="2" type="ORF">GALL_369020</name>
</gene>
<dbReference type="Gene3D" id="2.150.10.10">
    <property type="entry name" value="Serralysin-like metalloprotease, C-terminal"/>
    <property type="match status" value="1"/>
</dbReference>
<feature type="compositionally biased region" description="Low complexity" evidence="1">
    <location>
        <begin position="460"/>
        <end position="585"/>
    </location>
</feature>
<dbReference type="InterPro" id="IPR011049">
    <property type="entry name" value="Serralysin-like_metalloprot_C"/>
</dbReference>
<reference evidence="2" key="1">
    <citation type="submission" date="2016-10" db="EMBL/GenBank/DDBJ databases">
        <title>Sequence of Gallionella enrichment culture.</title>
        <authorList>
            <person name="Poehlein A."/>
            <person name="Muehling M."/>
            <person name="Daniel R."/>
        </authorList>
    </citation>
    <scope>NUCLEOTIDE SEQUENCE</scope>
</reference>
<feature type="region of interest" description="Disordered" evidence="1">
    <location>
        <begin position="330"/>
        <end position="388"/>
    </location>
</feature>
<dbReference type="EMBL" id="MLJW01000938">
    <property type="protein sequence ID" value="OIQ81330.1"/>
    <property type="molecule type" value="Genomic_DNA"/>
</dbReference>